<proteinExistence type="predicted"/>
<organism evidence="2">
    <name type="scientific">Anguilla anguilla</name>
    <name type="common">European freshwater eel</name>
    <name type="synonym">Muraena anguilla</name>
    <dbReference type="NCBI Taxonomy" id="7936"/>
    <lineage>
        <taxon>Eukaryota</taxon>
        <taxon>Metazoa</taxon>
        <taxon>Chordata</taxon>
        <taxon>Craniata</taxon>
        <taxon>Vertebrata</taxon>
        <taxon>Euteleostomi</taxon>
        <taxon>Actinopterygii</taxon>
        <taxon>Neopterygii</taxon>
        <taxon>Teleostei</taxon>
        <taxon>Anguilliformes</taxon>
        <taxon>Anguillidae</taxon>
        <taxon>Anguilla</taxon>
    </lineage>
</organism>
<name>A0A0E9V238_ANGAN</name>
<sequence>MLKTTKVIFQSNLKLFNFSLIFPHSSLLYVLYLFNCLNLSFAAPLPRLILFIFCEQNRQ</sequence>
<dbReference type="EMBL" id="GBXM01036368">
    <property type="protein sequence ID" value="JAH72209.1"/>
    <property type="molecule type" value="Transcribed_RNA"/>
</dbReference>
<protein>
    <submittedName>
        <fullName evidence="2">Uncharacterized protein</fullName>
    </submittedName>
</protein>
<accession>A0A0E9V238</accession>
<keyword evidence="1" id="KW-0472">Membrane</keyword>
<keyword evidence="1" id="KW-0812">Transmembrane</keyword>
<reference evidence="2" key="2">
    <citation type="journal article" date="2015" name="Fish Shellfish Immunol.">
        <title>Early steps in the European eel (Anguilla anguilla)-Vibrio vulnificus interaction in the gills: Role of the RtxA13 toxin.</title>
        <authorList>
            <person name="Callol A."/>
            <person name="Pajuelo D."/>
            <person name="Ebbesson L."/>
            <person name="Teles M."/>
            <person name="MacKenzie S."/>
            <person name="Amaro C."/>
        </authorList>
    </citation>
    <scope>NUCLEOTIDE SEQUENCE</scope>
</reference>
<evidence type="ECO:0000313" key="2">
    <source>
        <dbReference type="EMBL" id="JAH72209.1"/>
    </source>
</evidence>
<reference evidence="2" key="1">
    <citation type="submission" date="2014-11" db="EMBL/GenBank/DDBJ databases">
        <authorList>
            <person name="Amaro Gonzalez C."/>
        </authorList>
    </citation>
    <scope>NUCLEOTIDE SEQUENCE</scope>
</reference>
<feature type="transmembrane region" description="Helical" evidence="1">
    <location>
        <begin position="29"/>
        <end position="53"/>
    </location>
</feature>
<keyword evidence="1" id="KW-1133">Transmembrane helix</keyword>
<dbReference type="AlphaFoldDB" id="A0A0E9V238"/>
<evidence type="ECO:0000256" key="1">
    <source>
        <dbReference type="SAM" id="Phobius"/>
    </source>
</evidence>